<protein>
    <submittedName>
        <fullName evidence="1">Uncharacterized protein</fullName>
    </submittedName>
</protein>
<organism evidence="1 2">
    <name type="scientific">Smittium megazygosporum</name>
    <dbReference type="NCBI Taxonomy" id="133381"/>
    <lineage>
        <taxon>Eukaryota</taxon>
        <taxon>Fungi</taxon>
        <taxon>Fungi incertae sedis</taxon>
        <taxon>Zoopagomycota</taxon>
        <taxon>Kickxellomycotina</taxon>
        <taxon>Harpellomycetes</taxon>
        <taxon>Harpellales</taxon>
        <taxon>Legeriomycetaceae</taxon>
        <taxon>Smittium</taxon>
    </lineage>
</organism>
<feature type="non-terminal residue" evidence="1">
    <location>
        <position position="127"/>
    </location>
</feature>
<sequence>IKEYIELPTIELLDTRHNLPLTNEPKVDYSSINKNPLATKENHPENEFVYVLPTLTKNDYTQTYNCNTKNTSIKNSETLKSTLKFETTGLAYEHNSNNTLKEPSKSKINYKINTSTSNSQKIKMKVA</sequence>
<accession>A0A2T9Z6Q5</accession>
<dbReference type="EMBL" id="MBFS01002115">
    <property type="protein sequence ID" value="PVV00289.1"/>
    <property type="molecule type" value="Genomic_DNA"/>
</dbReference>
<dbReference type="AlphaFoldDB" id="A0A2T9Z6Q5"/>
<evidence type="ECO:0000313" key="1">
    <source>
        <dbReference type="EMBL" id="PVV00289.1"/>
    </source>
</evidence>
<reference evidence="1 2" key="1">
    <citation type="journal article" date="2018" name="MBio">
        <title>Comparative Genomics Reveals the Core Gene Toolbox for the Fungus-Insect Symbiosis.</title>
        <authorList>
            <person name="Wang Y."/>
            <person name="Stata M."/>
            <person name="Wang W."/>
            <person name="Stajich J.E."/>
            <person name="White M.M."/>
            <person name="Moncalvo J.M."/>
        </authorList>
    </citation>
    <scope>NUCLEOTIDE SEQUENCE [LARGE SCALE GENOMIC DNA]</scope>
    <source>
        <strain evidence="1 2">SC-DP-2</strain>
    </source>
</reference>
<evidence type="ECO:0000313" key="2">
    <source>
        <dbReference type="Proteomes" id="UP000245609"/>
    </source>
</evidence>
<comment type="caution">
    <text evidence="1">The sequence shown here is derived from an EMBL/GenBank/DDBJ whole genome shotgun (WGS) entry which is preliminary data.</text>
</comment>
<proteinExistence type="predicted"/>
<name>A0A2T9Z6Q5_9FUNG</name>
<dbReference type="Proteomes" id="UP000245609">
    <property type="component" value="Unassembled WGS sequence"/>
</dbReference>
<keyword evidence="2" id="KW-1185">Reference proteome</keyword>
<gene>
    <name evidence="1" type="ORF">BB560_005335</name>
</gene>
<feature type="non-terminal residue" evidence="1">
    <location>
        <position position="1"/>
    </location>
</feature>